<dbReference type="AlphaFoldDB" id="A0A914I0Y7"/>
<dbReference type="WBParaSite" id="Gr19_v10_g6289.t1">
    <property type="protein sequence ID" value="Gr19_v10_g6289.t1"/>
    <property type="gene ID" value="Gr19_v10_g6289"/>
</dbReference>
<organism evidence="1 2">
    <name type="scientific">Globodera rostochiensis</name>
    <name type="common">Golden nematode worm</name>
    <name type="synonym">Heterodera rostochiensis</name>
    <dbReference type="NCBI Taxonomy" id="31243"/>
    <lineage>
        <taxon>Eukaryota</taxon>
        <taxon>Metazoa</taxon>
        <taxon>Ecdysozoa</taxon>
        <taxon>Nematoda</taxon>
        <taxon>Chromadorea</taxon>
        <taxon>Rhabditida</taxon>
        <taxon>Tylenchina</taxon>
        <taxon>Tylenchomorpha</taxon>
        <taxon>Tylenchoidea</taxon>
        <taxon>Heteroderidae</taxon>
        <taxon>Heteroderinae</taxon>
        <taxon>Globodera</taxon>
    </lineage>
</organism>
<dbReference type="Proteomes" id="UP000887572">
    <property type="component" value="Unplaced"/>
</dbReference>
<evidence type="ECO:0000313" key="1">
    <source>
        <dbReference type="Proteomes" id="UP000887572"/>
    </source>
</evidence>
<accession>A0A914I0Y7</accession>
<protein>
    <submittedName>
        <fullName evidence="2">Uncharacterized protein</fullName>
    </submittedName>
</protein>
<name>A0A914I0Y7_GLORO</name>
<reference evidence="2" key="1">
    <citation type="submission" date="2022-11" db="UniProtKB">
        <authorList>
            <consortium name="WormBaseParasite"/>
        </authorList>
    </citation>
    <scope>IDENTIFICATION</scope>
</reference>
<keyword evidence="1" id="KW-1185">Reference proteome</keyword>
<proteinExistence type="predicted"/>
<sequence length="627" mass="73712">MSKYKEIIAKFTLSVENNCELWKFFRALCCGNVAQSLPTIYHDMFKQVDEEIDLNEIECVEMEEIVEKFNKNNNLTNSIEEKLAHINAIQTLLNPLDDQGQPSRHAWKFMEFFDEKRIKNETKFAYNLLAFRKLVGPTWLLLEYLDPLTMAFDIIDDEQLALDYQFWSSVNWTVMAINFCKYPKLKKMLQFDLNDEQITQIQIRNYLKFMNIETNEVTWKRGKYFLNILVYYHWFKRNMNILPIIKRKMLDEEMAKMEILMNGAKQISNENVEGGEQEAQINLCDNMEEDNSLLSLFHLHEVAISELFGNNEFTEQLKNIYINQNRLTNIIGANSEVFKRLLMESNYCAVVAAQNVPTDKDESADIDGTNSIEIIVDQDSKLIQKDGGLLFDKFLMHFYQHIMVQDFLNTTKTEETLNRSEILAIVLLFKMQTDSNTQANGQLEKKDCENLHFAENSFEHLLSSPCIEMIHTFAITRLLKRFPEFETFVNKNSLTFPVIRNYVRIKNSELLNFQKKRNGKRRTIFMSNVVAADDLVKIIRETEGAFKKLQYLIGANGLKIIWMANEFRVKLLNQNFFVDKKRLLGHYHRSLTNPSENERTKERLLADLMVIYGCYFCAIRRTCKTMF</sequence>
<evidence type="ECO:0000313" key="2">
    <source>
        <dbReference type="WBParaSite" id="Gr19_v10_g6289.t1"/>
    </source>
</evidence>